<protein>
    <submittedName>
        <fullName evidence="1">Uncharacterized protein</fullName>
    </submittedName>
</protein>
<sequence length="83" mass="8934">MLLGYNFFTKYQSTDAIGHVDVLSEPIDSQRQPPADAVVAAITVGPEVNAVLATTTRVLPVTSAMVRDTTGRDPHTLACSMFR</sequence>
<dbReference type="Proteomes" id="UP000286415">
    <property type="component" value="Unassembled WGS sequence"/>
</dbReference>
<evidence type="ECO:0000313" key="1">
    <source>
        <dbReference type="EMBL" id="KAG5449757.1"/>
    </source>
</evidence>
<keyword evidence="2" id="KW-1185">Reference proteome</keyword>
<reference evidence="1 2" key="1">
    <citation type="journal article" date="2018" name="Biotechnol. Adv.">
        <title>Improved genomic resources and new bioinformatic workflow for the carcinogenic parasite Clonorchis sinensis: Biotechnological implications.</title>
        <authorList>
            <person name="Wang D."/>
            <person name="Korhonen P.K."/>
            <person name="Gasser R.B."/>
            <person name="Young N.D."/>
        </authorList>
    </citation>
    <scope>NUCLEOTIDE SEQUENCE [LARGE SCALE GENOMIC DNA]</scope>
    <source>
        <strain evidence="1">Cs-k2</strain>
    </source>
</reference>
<dbReference type="EMBL" id="NIRI02000042">
    <property type="protein sequence ID" value="KAG5449757.1"/>
    <property type="molecule type" value="Genomic_DNA"/>
</dbReference>
<accession>A0A8T1MK45</accession>
<dbReference type="OrthoDB" id="10585987at2759"/>
<organism evidence="1 2">
    <name type="scientific">Clonorchis sinensis</name>
    <name type="common">Chinese liver fluke</name>
    <dbReference type="NCBI Taxonomy" id="79923"/>
    <lineage>
        <taxon>Eukaryota</taxon>
        <taxon>Metazoa</taxon>
        <taxon>Spiralia</taxon>
        <taxon>Lophotrochozoa</taxon>
        <taxon>Platyhelminthes</taxon>
        <taxon>Trematoda</taxon>
        <taxon>Digenea</taxon>
        <taxon>Opisthorchiida</taxon>
        <taxon>Opisthorchiata</taxon>
        <taxon>Opisthorchiidae</taxon>
        <taxon>Clonorchis</taxon>
    </lineage>
</organism>
<name>A0A8T1MK45_CLOSI</name>
<proteinExistence type="predicted"/>
<evidence type="ECO:0000313" key="2">
    <source>
        <dbReference type="Proteomes" id="UP000286415"/>
    </source>
</evidence>
<comment type="caution">
    <text evidence="1">The sequence shown here is derived from an EMBL/GenBank/DDBJ whole genome shotgun (WGS) entry which is preliminary data.</text>
</comment>
<dbReference type="AlphaFoldDB" id="A0A8T1MK45"/>
<reference evidence="1 2" key="2">
    <citation type="journal article" date="2021" name="Genomics">
        <title>High-quality reference genome for Clonorchis sinensis.</title>
        <authorList>
            <person name="Young N.D."/>
            <person name="Stroehlein A.J."/>
            <person name="Kinkar L."/>
            <person name="Wang T."/>
            <person name="Sohn W.M."/>
            <person name="Chang B.C.H."/>
            <person name="Kaur P."/>
            <person name="Weisz D."/>
            <person name="Dudchenko O."/>
            <person name="Aiden E.L."/>
            <person name="Korhonen P.K."/>
            <person name="Gasser R.B."/>
        </authorList>
    </citation>
    <scope>NUCLEOTIDE SEQUENCE [LARGE SCALE GENOMIC DNA]</scope>
    <source>
        <strain evidence="1">Cs-k2</strain>
    </source>
</reference>
<gene>
    <name evidence="1" type="ORF">CSKR_201039</name>
</gene>